<proteinExistence type="predicted"/>
<dbReference type="Gene3D" id="2.30.30.320">
    <property type="entry name" value="DUF1653-like domain"/>
    <property type="match status" value="1"/>
</dbReference>
<evidence type="ECO:0000259" key="1">
    <source>
        <dbReference type="Pfam" id="PF07866"/>
    </source>
</evidence>
<dbReference type="RefSeq" id="WP_154314527.1">
    <property type="nucleotide sequence ID" value="NZ_JBAMSF010000007.1"/>
</dbReference>
<reference evidence="2 3" key="1">
    <citation type="journal article" date="2019" name="Nat. Med.">
        <title>A library of human gut bacterial isolates paired with longitudinal multiomics data enables mechanistic microbiome research.</title>
        <authorList>
            <person name="Poyet M."/>
            <person name="Groussin M."/>
            <person name="Gibbons S.M."/>
            <person name="Avila-Pacheco J."/>
            <person name="Jiang X."/>
            <person name="Kearney S.M."/>
            <person name="Perrotta A.R."/>
            <person name="Berdy B."/>
            <person name="Zhao S."/>
            <person name="Lieberman T.D."/>
            <person name="Swanson P.K."/>
            <person name="Smith M."/>
            <person name="Roesemann S."/>
            <person name="Alexander J.E."/>
            <person name="Rich S.A."/>
            <person name="Livny J."/>
            <person name="Vlamakis H."/>
            <person name="Clish C."/>
            <person name="Bullock K."/>
            <person name="Deik A."/>
            <person name="Scott J."/>
            <person name="Pierce K.A."/>
            <person name="Xavier R.J."/>
            <person name="Alm E.J."/>
        </authorList>
    </citation>
    <scope>NUCLEOTIDE SEQUENCE [LARGE SCALE GENOMIC DNA]</scope>
    <source>
        <strain evidence="2 3">BIOML-A3</strain>
    </source>
</reference>
<sequence>MAQGNPLPGEKYLHFKNKLYQVIAVAKHSETMEPYVVYQALYGDFGVYIRPYDMFVSEVDHEKYPEVTQKYRFAYVDHTKNETLRTERAEHKKIPVNQNVEQQENVPDVTAAVSTAELQEQNMVQRESDVEEQIDPWLLRFLDTDTMEEKYQIVCDIKNDITDRLIDDLAVAVDVVIPEGKLSDRYEQLKYCIRTRQKYEQTSLWRK</sequence>
<dbReference type="InterPro" id="IPR023387">
    <property type="entry name" value="DUF1653-like_dom"/>
</dbReference>
<evidence type="ECO:0000313" key="3">
    <source>
        <dbReference type="Proteomes" id="UP000431304"/>
    </source>
</evidence>
<organism evidence="2 3">
    <name type="scientific">Eubacterium ramulus</name>
    <dbReference type="NCBI Taxonomy" id="39490"/>
    <lineage>
        <taxon>Bacteria</taxon>
        <taxon>Bacillati</taxon>
        <taxon>Bacillota</taxon>
        <taxon>Clostridia</taxon>
        <taxon>Eubacteriales</taxon>
        <taxon>Eubacteriaceae</taxon>
        <taxon>Eubacterium</taxon>
    </lineage>
</organism>
<feature type="domain" description="DUF1653" evidence="1">
    <location>
        <begin position="11"/>
        <end position="74"/>
    </location>
</feature>
<dbReference type="EMBL" id="WKRA01000009">
    <property type="protein sequence ID" value="MSD15837.1"/>
    <property type="molecule type" value="Genomic_DNA"/>
</dbReference>
<name>A0A844DWK3_EUBRA</name>
<dbReference type="InterPro" id="IPR037135">
    <property type="entry name" value="DUF1653-like_dom_sf"/>
</dbReference>
<dbReference type="Proteomes" id="UP000431304">
    <property type="component" value="Unassembled WGS sequence"/>
</dbReference>
<protein>
    <submittedName>
        <fullName evidence="2">DUF1653 domain-containing protein</fullName>
    </submittedName>
</protein>
<accession>A0A844DWK3</accession>
<dbReference type="Pfam" id="PF07866">
    <property type="entry name" value="DUF1653"/>
    <property type="match status" value="1"/>
</dbReference>
<evidence type="ECO:0000313" key="2">
    <source>
        <dbReference type="EMBL" id="MSD15837.1"/>
    </source>
</evidence>
<gene>
    <name evidence="2" type="ORF">GKE72_07055</name>
</gene>
<comment type="caution">
    <text evidence="2">The sequence shown here is derived from an EMBL/GenBank/DDBJ whole genome shotgun (WGS) entry which is preliminary data.</text>
</comment>
<dbReference type="AlphaFoldDB" id="A0A844DWK3"/>